<protein>
    <submittedName>
        <fullName evidence="2">Cyclic nucleotide-binding protein</fullName>
    </submittedName>
</protein>
<evidence type="ECO:0000313" key="3">
    <source>
        <dbReference type="Proteomes" id="UP000030111"/>
    </source>
</evidence>
<dbReference type="STRING" id="1121898.GCA_000422725_03265"/>
<evidence type="ECO:0000259" key="1">
    <source>
        <dbReference type="Pfam" id="PF00027"/>
    </source>
</evidence>
<dbReference type="OrthoDB" id="1092431at2"/>
<organism evidence="2 3">
    <name type="scientific">Flavobacterium subsaxonicum WB 4.1-42 = DSM 21790</name>
    <dbReference type="NCBI Taxonomy" id="1121898"/>
    <lineage>
        <taxon>Bacteria</taxon>
        <taxon>Pseudomonadati</taxon>
        <taxon>Bacteroidota</taxon>
        <taxon>Flavobacteriia</taxon>
        <taxon>Flavobacteriales</taxon>
        <taxon>Flavobacteriaceae</taxon>
        <taxon>Flavobacterium</taxon>
    </lineage>
</organism>
<feature type="domain" description="Cyclic nucleotide-binding" evidence="1">
    <location>
        <begin position="33"/>
        <end position="115"/>
    </location>
</feature>
<dbReference type="RefSeq" id="WP_026991245.1">
    <property type="nucleotide sequence ID" value="NZ_AUGP01000028.1"/>
</dbReference>
<proteinExistence type="predicted"/>
<keyword evidence="3" id="KW-1185">Reference proteome</keyword>
<name>A0A0A2MKQ5_9FLAO</name>
<dbReference type="EMBL" id="JRLY01000012">
    <property type="protein sequence ID" value="KGO92146.1"/>
    <property type="molecule type" value="Genomic_DNA"/>
</dbReference>
<dbReference type="AlphaFoldDB" id="A0A0A2MKQ5"/>
<reference evidence="2 3" key="1">
    <citation type="submission" date="2013-09" db="EMBL/GenBank/DDBJ databases">
        <authorList>
            <person name="Zeng Z."/>
            <person name="Chen C."/>
        </authorList>
    </citation>
    <scope>NUCLEOTIDE SEQUENCE [LARGE SCALE GENOMIC DNA]</scope>
    <source>
        <strain evidence="2 3">WB 4.1-42</strain>
    </source>
</reference>
<dbReference type="InterPro" id="IPR014710">
    <property type="entry name" value="RmlC-like_jellyroll"/>
</dbReference>
<dbReference type="Gene3D" id="2.60.120.10">
    <property type="entry name" value="Jelly Rolls"/>
    <property type="match status" value="1"/>
</dbReference>
<comment type="caution">
    <text evidence="2">The sequence shown here is derived from an EMBL/GenBank/DDBJ whole genome shotgun (WGS) entry which is preliminary data.</text>
</comment>
<dbReference type="CDD" id="cd00038">
    <property type="entry name" value="CAP_ED"/>
    <property type="match status" value="1"/>
</dbReference>
<sequence>MVAQLIAHIEKQVTLSAEDKAFMEELLAPTLLNKKQFLFKAGEPCRARYFVLEGCLRLYITNSKGTDQMIQFGINNWWITDYMSFKSKKPSVFNLQAVTNATIIAINEAQQEELLTKIPQLERYFRLVLETAYGASLMRFNYIFNMSGEERYRFFSNLFPDFVQLVPQYLIASYLGVTPEFLSKVRAKKV</sequence>
<gene>
    <name evidence="2" type="ORF">Q766_14765</name>
</gene>
<dbReference type="InterPro" id="IPR000595">
    <property type="entry name" value="cNMP-bd_dom"/>
</dbReference>
<accession>A0A0A2MKQ5</accession>
<dbReference type="eggNOG" id="COG0664">
    <property type="taxonomic scope" value="Bacteria"/>
</dbReference>
<dbReference type="InterPro" id="IPR018490">
    <property type="entry name" value="cNMP-bd_dom_sf"/>
</dbReference>
<dbReference type="Pfam" id="PF00027">
    <property type="entry name" value="cNMP_binding"/>
    <property type="match status" value="1"/>
</dbReference>
<dbReference type="Proteomes" id="UP000030111">
    <property type="component" value="Unassembled WGS sequence"/>
</dbReference>
<evidence type="ECO:0000313" key="2">
    <source>
        <dbReference type="EMBL" id="KGO92146.1"/>
    </source>
</evidence>
<dbReference type="SUPFAM" id="SSF51206">
    <property type="entry name" value="cAMP-binding domain-like"/>
    <property type="match status" value="1"/>
</dbReference>